<gene>
    <name evidence="1" type="ORF">PB1_16124</name>
</gene>
<keyword evidence="1" id="KW-0808">Transferase</keyword>
<dbReference type="eggNOG" id="COG2172">
    <property type="taxonomic scope" value="Bacteria"/>
</dbReference>
<evidence type="ECO:0000313" key="1">
    <source>
        <dbReference type="EMBL" id="EIJ79100.1"/>
    </source>
</evidence>
<dbReference type="OrthoDB" id="7778993at2"/>
<dbReference type="EMBL" id="AFEU01000003">
    <property type="protein sequence ID" value="EIJ79100.1"/>
    <property type="molecule type" value="Genomic_DNA"/>
</dbReference>
<organism evidence="1 2">
    <name type="scientific">Bacillus methanolicus PB1</name>
    <dbReference type="NCBI Taxonomy" id="997296"/>
    <lineage>
        <taxon>Bacteria</taxon>
        <taxon>Bacillati</taxon>
        <taxon>Bacillota</taxon>
        <taxon>Bacilli</taxon>
        <taxon>Bacillales</taxon>
        <taxon>Bacillaceae</taxon>
        <taxon>Bacillus</taxon>
    </lineage>
</organism>
<keyword evidence="1" id="KW-0418">Kinase</keyword>
<sequence>MEVRLPSNFTRHTMYELLNSVIDYELNPKDHTITFDFSHLKFIEPSGITILSNLFEWLVRRGVNTNILCPERIICGKNDPLQYLDDSRFFERYIGQTITDNPEIRPTTIPLKLVTYENSYQWLNMDFTYWLSQQLGIPPKSLVNIRMSIGEIFNNINDHAQENTGCIFAQHYPRANEIKIAISDFGIGIPNNIRRIKPSLQDHHAIEQATVEGFTSKTSPRNLGAGLHTLIENVVNNNGGAVHIHSNYGILSCIKGYNGIKKIATLKNGFYPGTFIEVVLRTDAIENIQDNEEEFEWF</sequence>
<evidence type="ECO:0000313" key="2">
    <source>
        <dbReference type="Proteomes" id="UP000010523"/>
    </source>
</evidence>
<dbReference type="Gene3D" id="3.30.565.10">
    <property type="entry name" value="Histidine kinase-like ATPase, C-terminal domain"/>
    <property type="match status" value="1"/>
</dbReference>
<dbReference type="GO" id="GO:0016301">
    <property type="term" value="F:kinase activity"/>
    <property type="evidence" value="ECO:0007669"/>
    <property type="project" value="UniProtKB-KW"/>
</dbReference>
<dbReference type="SUPFAM" id="SSF55874">
    <property type="entry name" value="ATPase domain of HSP90 chaperone/DNA topoisomerase II/histidine kinase"/>
    <property type="match status" value="1"/>
</dbReference>
<dbReference type="SUPFAM" id="SSF52091">
    <property type="entry name" value="SpoIIaa-like"/>
    <property type="match status" value="1"/>
</dbReference>
<reference evidence="1 2" key="1">
    <citation type="journal article" date="2012" name="Appl. Environ. Microbiol.">
        <title>Genome Sequence of Thermotolerant Bacillus methanolicus: Features and Regulation Related to Methylotrophy and Production of L-Lysine and L-Glutamate from Methanol.</title>
        <authorList>
            <person name="Heggeset T.M."/>
            <person name="Krog A."/>
            <person name="Balzer S."/>
            <person name="Wentzel A."/>
            <person name="Ellingsen T.E."/>
            <person name="Brautaset T."/>
        </authorList>
    </citation>
    <scope>NUCLEOTIDE SEQUENCE [LARGE SCALE GENOMIC DNA]</scope>
    <source>
        <strain evidence="1 2">PB1</strain>
    </source>
</reference>
<dbReference type="InterPro" id="IPR036890">
    <property type="entry name" value="HATPase_C_sf"/>
</dbReference>
<dbReference type="Proteomes" id="UP000010523">
    <property type="component" value="Unassembled WGS sequence"/>
</dbReference>
<dbReference type="STRING" id="997296.PB1_16124"/>
<name>I3DXX9_BACMT</name>
<dbReference type="InterPro" id="IPR036513">
    <property type="entry name" value="STAS_dom_sf"/>
</dbReference>
<protein>
    <submittedName>
        <fullName evidence="1">Putative CheA signal transduction histidine kinase</fullName>
    </submittedName>
</protein>
<accession>I3DXX9</accession>
<proteinExistence type="predicted"/>
<dbReference type="RefSeq" id="WP_004438474.1">
    <property type="nucleotide sequence ID" value="NZ_AFEU01000003.1"/>
</dbReference>
<keyword evidence="2" id="KW-1185">Reference proteome</keyword>
<dbReference type="AlphaFoldDB" id="I3DXX9"/>
<dbReference type="PATRIC" id="fig|997296.3.peg.3397"/>
<comment type="caution">
    <text evidence="1">The sequence shown here is derived from an EMBL/GenBank/DDBJ whole genome shotgun (WGS) entry which is preliminary data.</text>
</comment>